<organism evidence="3 4">
    <name type="scientific">Comamonas serinivorans</name>
    <dbReference type="NCBI Taxonomy" id="1082851"/>
    <lineage>
        <taxon>Bacteria</taxon>
        <taxon>Pseudomonadati</taxon>
        <taxon>Pseudomonadota</taxon>
        <taxon>Betaproteobacteria</taxon>
        <taxon>Burkholderiales</taxon>
        <taxon>Comamonadaceae</taxon>
        <taxon>Comamonas</taxon>
    </lineage>
</organism>
<sequence>MTPRAIRPPFALLRATLAAVAASGLLALPGGWAGEQDQVRAGVHTGQYKPLAVIVSDLSKTYPGRVLDVETKRGPQGELRYEITLASPQGHKQELLVDAATGRVLAQEPDLGDQALTLAQLAAHLRRVEQQLGSRVVDAEFEVNRGKAHYKLKLMPRGTTTHKVLMDARTGALEGPAGSLSATAITPMPEVLQALSGRFAGLVREVELEQDERQGAYYEIELAQDPGSTLELHVDARTGAILKRKVED</sequence>
<dbReference type="OrthoDB" id="8807869at2"/>
<keyword evidence="1" id="KW-0732">Signal</keyword>
<evidence type="ECO:0000313" key="4">
    <source>
        <dbReference type="Proteomes" id="UP000196138"/>
    </source>
</evidence>
<protein>
    <recommendedName>
        <fullName evidence="2">PepSY domain-containing protein</fullName>
    </recommendedName>
</protein>
<feature type="chain" id="PRO_5012033257" description="PepSY domain-containing protein" evidence="1">
    <location>
        <begin position="22"/>
        <end position="248"/>
    </location>
</feature>
<reference evidence="3 4" key="1">
    <citation type="submission" date="2017-05" db="EMBL/GenBank/DDBJ databases">
        <authorList>
            <person name="Song R."/>
            <person name="Chenine A.L."/>
            <person name="Ruprecht R.M."/>
        </authorList>
    </citation>
    <scope>NUCLEOTIDE SEQUENCE [LARGE SCALE GENOMIC DNA]</scope>
    <source>
        <strain evidence="3 4">DSM 26136</strain>
    </source>
</reference>
<evidence type="ECO:0000313" key="3">
    <source>
        <dbReference type="EMBL" id="ARU04138.1"/>
    </source>
</evidence>
<dbReference type="AlphaFoldDB" id="A0A1Y0EL46"/>
<evidence type="ECO:0000256" key="1">
    <source>
        <dbReference type="SAM" id="SignalP"/>
    </source>
</evidence>
<gene>
    <name evidence="3" type="ORF">CCO03_05130</name>
</gene>
<feature type="signal peptide" evidence="1">
    <location>
        <begin position="1"/>
        <end position="21"/>
    </location>
</feature>
<feature type="domain" description="PepSY" evidence="2">
    <location>
        <begin position="60"/>
        <end position="108"/>
    </location>
</feature>
<dbReference type="EMBL" id="CP021455">
    <property type="protein sequence ID" value="ARU04138.1"/>
    <property type="molecule type" value="Genomic_DNA"/>
</dbReference>
<accession>A0A1Y0EL46</accession>
<proteinExistence type="predicted"/>
<dbReference type="Proteomes" id="UP000196138">
    <property type="component" value="Chromosome"/>
</dbReference>
<dbReference type="RefSeq" id="WP_087278101.1">
    <property type="nucleotide sequence ID" value="NZ_CP021455.1"/>
</dbReference>
<name>A0A1Y0EL46_9BURK</name>
<feature type="domain" description="PepSY" evidence="2">
    <location>
        <begin position="191"/>
        <end position="244"/>
    </location>
</feature>
<evidence type="ECO:0000259" key="2">
    <source>
        <dbReference type="Pfam" id="PF03413"/>
    </source>
</evidence>
<keyword evidence="4" id="KW-1185">Reference proteome</keyword>
<dbReference type="KEGG" id="cser:CCO03_05130"/>
<dbReference type="InterPro" id="IPR025711">
    <property type="entry name" value="PepSY"/>
</dbReference>
<dbReference type="Gene3D" id="3.10.450.40">
    <property type="match status" value="1"/>
</dbReference>
<dbReference type="Pfam" id="PF03413">
    <property type="entry name" value="PepSY"/>
    <property type="match status" value="2"/>
</dbReference>